<dbReference type="RefSeq" id="WP_183400911.1">
    <property type="nucleotide sequence ID" value="NZ_JACIDS010000005.1"/>
</dbReference>
<dbReference type="PANTHER" id="PTHR43546">
    <property type="entry name" value="UPF0173 METAL-DEPENDENT HYDROLASE MJ1163-RELATED"/>
    <property type="match status" value="1"/>
</dbReference>
<keyword evidence="1 2" id="KW-0378">Hydrolase</keyword>
<gene>
    <name evidence="4" type="ORF">GGR25_004341</name>
</gene>
<reference evidence="4 5" key="1">
    <citation type="submission" date="2020-08" db="EMBL/GenBank/DDBJ databases">
        <title>Genomic Encyclopedia of Type Strains, Phase IV (KMG-IV): sequencing the most valuable type-strain genomes for metagenomic binning, comparative biology and taxonomic classification.</title>
        <authorList>
            <person name="Goeker M."/>
        </authorList>
    </citation>
    <scope>NUCLEOTIDE SEQUENCE [LARGE SCALE GENOMIC DNA]</scope>
    <source>
        <strain evidence="4 5">DSM 25966</strain>
    </source>
</reference>
<dbReference type="InterPro" id="IPR036866">
    <property type="entry name" value="RibonucZ/Hydroxyglut_hydro"/>
</dbReference>
<evidence type="ECO:0000256" key="1">
    <source>
        <dbReference type="ARBA" id="ARBA00022801"/>
    </source>
</evidence>
<dbReference type="InterPro" id="IPR050114">
    <property type="entry name" value="UPF0173_UPF0282_UlaG_hydrolase"/>
</dbReference>
<comment type="caution">
    <text evidence="4">The sequence shown here is derived from an EMBL/GenBank/DDBJ whole genome shotgun (WGS) entry which is preliminary data.</text>
</comment>
<protein>
    <recommendedName>
        <fullName evidence="2">UPF0173 metal-dependent hydrolase GGR25_004341</fullName>
    </recommendedName>
</protein>
<accession>A0A840AW21</accession>
<dbReference type="InterPro" id="IPR022877">
    <property type="entry name" value="UPF0173"/>
</dbReference>
<evidence type="ECO:0000313" key="5">
    <source>
        <dbReference type="Proteomes" id="UP000553963"/>
    </source>
</evidence>
<dbReference type="SMART" id="SM00849">
    <property type="entry name" value="Lactamase_B"/>
    <property type="match status" value="1"/>
</dbReference>
<sequence length="233" mass="24692">MQLTWLGHSAFRVEIPGAVILIDPFFSGNPTFPGDTEAATQGLTHIVLSHGHGDHLGDTLAIAKSTGARVIADADLVSFLGAHGAENLDPMNTGGTTDQDAFRVSLTVAHHSSGYLTPDGISHAVGHPHGIVIRAEGEKTLYHAGDTDIFSDMALIDEIYEPKIGILPIGDRFTMGGKIAALAAKRFFHFETVLPCHYGTFPLLDPTADRFVEAMAGSQTRVLVPAAGETLSL</sequence>
<dbReference type="InterPro" id="IPR001279">
    <property type="entry name" value="Metallo-B-lactamas"/>
</dbReference>
<dbReference type="Proteomes" id="UP000553963">
    <property type="component" value="Unassembled WGS sequence"/>
</dbReference>
<proteinExistence type="inferred from homology"/>
<dbReference type="EMBL" id="JACIDS010000005">
    <property type="protein sequence ID" value="MBB3933277.1"/>
    <property type="molecule type" value="Genomic_DNA"/>
</dbReference>
<dbReference type="SUPFAM" id="SSF56281">
    <property type="entry name" value="Metallo-hydrolase/oxidoreductase"/>
    <property type="match status" value="1"/>
</dbReference>
<dbReference type="Pfam" id="PF12706">
    <property type="entry name" value="Lactamase_B_2"/>
    <property type="match status" value="1"/>
</dbReference>
<dbReference type="HAMAP" id="MF_00457">
    <property type="entry name" value="UPF0173"/>
    <property type="match status" value="1"/>
</dbReference>
<evidence type="ECO:0000259" key="3">
    <source>
        <dbReference type="SMART" id="SM00849"/>
    </source>
</evidence>
<evidence type="ECO:0000313" key="4">
    <source>
        <dbReference type="EMBL" id="MBB3933277.1"/>
    </source>
</evidence>
<keyword evidence="5" id="KW-1185">Reference proteome</keyword>
<dbReference type="PANTHER" id="PTHR43546:SF3">
    <property type="entry name" value="UPF0173 METAL-DEPENDENT HYDROLASE MJ1163"/>
    <property type="match status" value="1"/>
</dbReference>
<dbReference type="GO" id="GO:0016787">
    <property type="term" value="F:hydrolase activity"/>
    <property type="evidence" value="ECO:0007669"/>
    <property type="project" value="UniProtKB-UniRule"/>
</dbReference>
<dbReference type="NCBIfam" id="NF001911">
    <property type="entry name" value="PRK00685.1"/>
    <property type="match status" value="1"/>
</dbReference>
<evidence type="ECO:0000256" key="2">
    <source>
        <dbReference type="HAMAP-Rule" id="MF_00457"/>
    </source>
</evidence>
<dbReference type="AlphaFoldDB" id="A0A840AW21"/>
<name>A0A840AW21_9HYPH</name>
<dbReference type="Gene3D" id="3.60.15.10">
    <property type="entry name" value="Ribonuclease Z/Hydroxyacylglutathione hydrolase-like"/>
    <property type="match status" value="1"/>
</dbReference>
<comment type="similarity">
    <text evidence="2">Belongs to the UPF0173 family.</text>
</comment>
<feature type="domain" description="Metallo-beta-lactamase" evidence="3">
    <location>
        <begin position="7"/>
        <end position="197"/>
    </location>
</feature>
<organism evidence="4 5">
    <name type="scientific">Kaistia hirudinis</name>
    <dbReference type="NCBI Taxonomy" id="1293440"/>
    <lineage>
        <taxon>Bacteria</taxon>
        <taxon>Pseudomonadati</taxon>
        <taxon>Pseudomonadota</taxon>
        <taxon>Alphaproteobacteria</taxon>
        <taxon>Hyphomicrobiales</taxon>
        <taxon>Kaistiaceae</taxon>
        <taxon>Kaistia</taxon>
    </lineage>
</organism>